<protein>
    <submittedName>
        <fullName evidence="1">Uncharacterized protein</fullName>
    </submittedName>
</protein>
<dbReference type="AlphaFoldDB" id="A0A024K7L2"/>
<sequence>MMVWIRGVEHVSQQRHHATFSVADLDHYCRTDVAGGASCE</sequence>
<dbReference type="Proteomes" id="UP000028880">
    <property type="component" value="Unassembled WGS sequence"/>
</dbReference>
<dbReference type="EMBL" id="HG964447">
    <property type="protein sequence ID" value="CDO91557.1"/>
    <property type="molecule type" value="Genomic_DNA"/>
</dbReference>
<reference evidence="1" key="2">
    <citation type="submission" date="2014-04" db="EMBL/GenBank/DDBJ databases">
        <authorList>
            <person name="Urmite Genomes U."/>
        </authorList>
    </citation>
    <scope>NUCLEOTIDE SEQUENCE</scope>
    <source>
        <strain evidence="1">DSM 44626</strain>
    </source>
</reference>
<evidence type="ECO:0000313" key="1">
    <source>
        <dbReference type="EMBL" id="CDO91557.1"/>
    </source>
</evidence>
<accession>A0A024K7L2</accession>
<name>A0A024K7L2_9MYCO</name>
<gene>
    <name evidence="1" type="ORF">BN973_05966</name>
</gene>
<reference evidence="1" key="1">
    <citation type="journal article" date="2014" name="Genome Announc.">
        <title>Draft Genome Sequence of Mycobacterium triplex DSM 44626.</title>
        <authorList>
            <person name="Sassi M."/>
            <person name="Croce O."/>
            <person name="Robert C."/>
            <person name="Raoult D."/>
            <person name="Drancourt M."/>
        </authorList>
    </citation>
    <scope>NUCLEOTIDE SEQUENCE [LARGE SCALE GENOMIC DNA]</scope>
    <source>
        <strain evidence="1">DSM 44626</strain>
    </source>
</reference>
<dbReference type="HOGENOM" id="CLU_3292787_0_0_11"/>
<proteinExistence type="predicted"/>
<organism evidence="1">
    <name type="scientific">Mycobacterium triplex</name>
    <dbReference type="NCBI Taxonomy" id="47839"/>
    <lineage>
        <taxon>Bacteria</taxon>
        <taxon>Bacillati</taxon>
        <taxon>Actinomycetota</taxon>
        <taxon>Actinomycetes</taxon>
        <taxon>Mycobacteriales</taxon>
        <taxon>Mycobacteriaceae</taxon>
        <taxon>Mycobacterium</taxon>
        <taxon>Mycobacterium simiae complex</taxon>
    </lineage>
</organism>